<keyword evidence="4" id="KW-0175">Coiled coil</keyword>
<keyword evidence="8" id="KW-1185">Reference proteome</keyword>
<organism evidence="7 8">
    <name type="scientific">Paenibacillus sepulcri</name>
    <dbReference type="NCBI Taxonomy" id="359917"/>
    <lineage>
        <taxon>Bacteria</taxon>
        <taxon>Bacillati</taxon>
        <taxon>Bacillota</taxon>
        <taxon>Bacilli</taxon>
        <taxon>Bacillales</taxon>
        <taxon>Paenibacillaceae</taxon>
        <taxon>Paenibacillus</taxon>
    </lineage>
</organism>
<dbReference type="InterPro" id="IPR027705">
    <property type="entry name" value="Flotillin_fam"/>
</dbReference>
<keyword evidence="5" id="KW-0812">Transmembrane</keyword>
<comment type="caution">
    <text evidence="7">The sequence shown here is derived from an EMBL/GenBank/DDBJ whole genome shotgun (WGS) entry which is preliminary data.</text>
</comment>
<evidence type="ECO:0000313" key="7">
    <source>
        <dbReference type="EMBL" id="MBW7452572.1"/>
    </source>
</evidence>
<evidence type="ECO:0000259" key="6">
    <source>
        <dbReference type="Pfam" id="PF01145"/>
    </source>
</evidence>
<comment type="similarity">
    <text evidence="2">Belongs to the band 7/mec-2 family. Flotillin subfamily.</text>
</comment>
<evidence type="ECO:0000313" key="8">
    <source>
        <dbReference type="Proteomes" id="UP001519887"/>
    </source>
</evidence>
<evidence type="ECO:0000256" key="5">
    <source>
        <dbReference type="SAM" id="Phobius"/>
    </source>
</evidence>
<name>A0ABS7BVA1_9BACL</name>
<dbReference type="PANTHER" id="PTHR13806:SF46">
    <property type="entry name" value="FLOTILLIN-1-RELATED"/>
    <property type="match status" value="1"/>
</dbReference>
<proteinExistence type="inferred from homology"/>
<evidence type="ECO:0000256" key="1">
    <source>
        <dbReference type="ARBA" id="ARBA00004370"/>
    </source>
</evidence>
<dbReference type="CDD" id="cd03399">
    <property type="entry name" value="SPFH_flotillin"/>
    <property type="match status" value="1"/>
</dbReference>
<protein>
    <submittedName>
        <fullName evidence="7">Flotillin family protein</fullName>
    </submittedName>
</protein>
<dbReference type="SUPFAM" id="SSF117892">
    <property type="entry name" value="Band 7/SPFH domain"/>
    <property type="match status" value="1"/>
</dbReference>
<dbReference type="RefSeq" id="WP_210045063.1">
    <property type="nucleotide sequence ID" value="NZ_JBHLVU010000019.1"/>
</dbReference>
<dbReference type="InterPro" id="IPR001107">
    <property type="entry name" value="Band_7"/>
</dbReference>
<dbReference type="Gene3D" id="3.30.479.30">
    <property type="entry name" value="Band 7 domain"/>
    <property type="match status" value="1"/>
</dbReference>
<dbReference type="EMBL" id="JAHZIK010000006">
    <property type="protein sequence ID" value="MBW7452572.1"/>
    <property type="molecule type" value="Genomic_DNA"/>
</dbReference>
<dbReference type="Proteomes" id="UP001519887">
    <property type="component" value="Unassembled WGS sequence"/>
</dbReference>
<evidence type="ECO:0000256" key="3">
    <source>
        <dbReference type="ARBA" id="ARBA00023136"/>
    </source>
</evidence>
<comment type="subcellular location">
    <subcellularLocation>
        <location evidence="1">Membrane</location>
    </subcellularLocation>
</comment>
<sequence length="569" mass="61215">MSMPILIGGGLVVLILVVGFLTFISKYKTVSPDQALIVTGSYLGNRNVISSDPDSTNPRRVKIISGGVSTPEVYTEEGVPIMADATAIIKVGGTMEDIFSAAEQYLGKPVESLRLEAQEVLEGHLRSILGSMTVEEIYKDRKKFASEVQEVAHIDLKKMGLTIVSFTIKDVRDKNGYLDALGKPRIAAVKRDAQIAEAEANKEAAVKRAQNDEHARRAEITKETAIAEAEKDMELKKAAFKKEQDTAKAVADAAYGIQQATSEQSVIEAKMKAQQIQKEKDIELAEKESLRRQKELEGTIMKQADADLYRRTKDAEAARIEQETKAAADAESLRLQAEADANAKKARATAEAEAERAKGTAAADVERAKGKATADAEISKTEILKAQGEMEAAAEKARIDNLSAEGQATAFAIEAKGIAEARVFEAKAKAEVEKEMGLAEAALKLGQLRFVELITAVLPEIAGKIAEPMGNIDKITIIDTNSEGGGGMGKITGQVTNLMKFLPEVVEDMTGIKLSDVLSGLTKGRLSGEAFDPVSFPNLLKSLEGVDSKALEAVLKNFNPNKAEGPEVE</sequence>
<evidence type="ECO:0000256" key="2">
    <source>
        <dbReference type="ARBA" id="ARBA00007161"/>
    </source>
</evidence>
<keyword evidence="3 5" id="KW-0472">Membrane</keyword>
<dbReference type="Pfam" id="PF01145">
    <property type="entry name" value="Band_7"/>
    <property type="match status" value="1"/>
</dbReference>
<dbReference type="PANTHER" id="PTHR13806">
    <property type="entry name" value="FLOTILLIN-RELATED"/>
    <property type="match status" value="1"/>
</dbReference>
<feature type="domain" description="Band 7" evidence="6">
    <location>
        <begin position="63"/>
        <end position="201"/>
    </location>
</feature>
<feature type="transmembrane region" description="Helical" evidence="5">
    <location>
        <begin position="6"/>
        <end position="24"/>
    </location>
</feature>
<dbReference type="InterPro" id="IPR036013">
    <property type="entry name" value="Band_7/SPFH_dom_sf"/>
</dbReference>
<keyword evidence="5" id="KW-1133">Transmembrane helix</keyword>
<evidence type="ECO:0000256" key="4">
    <source>
        <dbReference type="SAM" id="Coils"/>
    </source>
</evidence>
<accession>A0ABS7BVA1</accession>
<reference evidence="7 8" key="1">
    <citation type="submission" date="2021-07" db="EMBL/GenBank/DDBJ databases">
        <title>Paenibacillus radiodurans sp. nov., isolated from the southeastern edge of Tengger Desert.</title>
        <authorList>
            <person name="Zhang G."/>
        </authorList>
    </citation>
    <scope>NUCLEOTIDE SEQUENCE [LARGE SCALE GENOMIC DNA]</scope>
    <source>
        <strain evidence="7 8">CCM 7311</strain>
    </source>
</reference>
<gene>
    <name evidence="7" type="ORF">K0U00_00770</name>
</gene>
<feature type="coiled-coil region" evidence="4">
    <location>
        <begin position="195"/>
        <end position="246"/>
    </location>
</feature>